<keyword evidence="3" id="KW-1185">Reference proteome</keyword>
<accession>A0A6A5RA09</accession>
<dbReference type="GeneID" id="54347876"/>
<evidence type="ECO:0000313" key="2">
    <source>
        <dbReference type="EMBL" id="KAF1925055.1"/>
    </source>
</evidence>
<protein>
    <submittedName>
        <fullName evidence="2">Uncharacterized protein</fullName>
    </submittedName>
</protein>
<feature type="region of interest" description="Disordered" evidence="1">
    <location>
        <begin position="138"/>
        <end position="176"/>
    </location>
</feature>
<dbReference type="RefSeq" id="XP_033445307.1">
    <property type="nucleotide sequence ID" value="XM_033590215.1"/>
</dbReference>
<name>A0A6A5RA09_9PLEO</name>
<dbReference type="Proteomes" id="UP000800082">
    <property type="component" value="Unassembled WGS sequence"/>
</dbReference>
<evidence type="ECO:0000256" key="1">
    <source>
        <dbReference type="SAM" id="MobiDB-lite"/>
    </source>
</evidence>
<proteinExistence type="predicted"/>
<feature type="region of interest" description="Disordered" evidence="1">
    <location>
        <begin position="77"/>
        <end position="97"/>
    </location>
</feature>
<organism evidence="2 3">
    <name type="scientific">Didymella exigua CBS 183.55</name>
    <dbReference type="NCBI Taxonomy" id="1150837"/>
    <lineage>
        <taxon>Eukaryota</taxon>
        <taxon>Fungi</taxon>
        <taxon>Dikarya</taxon>
        <taxon>Ascomycota</taxon>
        <taxon>Pezizomycotina</taxon>
        <taxon>Dothideomycetes</taxon>
        <taxon>Pleosporomycetidae</taxon>
        <taxon>Pleosporales</taxon>
        <taxon>Pleosporineae</taxon>
        <taxon>Didymellaceae</taxon>
        <taxon>Didymella</taxon>
    </lineage>
</organism>
<dbReference type="AlphaFoldDB" id="A0A6A5RA09"/>
<feature type="region of interest" description="Disordered" evidence="1">
    <location>
        <begin position="238"/>
        <end position="263"/>
    </location>
</feature>
<dbReference type="EMBL" id="ML978988">
    <property type="protein sequence ID" value="KAF1925055.1"/>
    <property type="molecule type" value="Genomic_DNA"/>
</dbReference>
<gene>
    <name evidence="2" type="ORF">M421DRAFT_401028</name>
</gene>
<sequence>MPTLDNPSHTDTIIHAENGNVLYDAQIDKNVVSWPKLYEAGLFGDFTATEAIIYNAADDEAAGRVSRHDNVYCLEDLAPPSATTHPSRPTTESIPQVSTSELEIVNESAQGSPSSGVISSNIFASPNTLPSESAYVESSVPLNSSSPSATTTKRKLGTHFESSGQAPAKRSRAKLSMHGRIRHQLIELGEKVANVITTPSSLSPPHPPRITRIPSDFDWPHKIFDSNSTPSFTTTFMSSATREYHPPAATPEIVESKSTSSES</sequence>
<feature type="compositionally biased region" description="Polar residues" evidence="1">
    <location>
        <begin position="81"/>
        <end position="97"/>
    </location>
</feature>
<evidence type="ECO:0000313" key="3">
    <source>
        <dbReference type="Proteomes" id="UP000800082"/>
    </source>
</evidence>
<feature type="compositionally biased region" description="Low complexity" evidence="1">
    <location>
        <begin position="138"/>
        <end position="148"/>
    </location>
</feature>
<reference evidence="2" key="1">
    <citation type="journal article" date="2020" name="Stud. Mycol.">
        <title>101 Dothideomycetes genomes: a test case for predicting lifestyles and emergence of pathogens.</title>
        <authorList>
            <person name="Haridas S."/>
            <person name="Albert R."/>
            <person name="Binder M."/>
            <person name="Bloem J."/>
            <person name="Labutti K."/>
            <person name="Salamov A."/>
            <person name="Andreopoulos B."/>
            <person name="Baker S."/>
            <person name="Barry K."/>
            <person name="Bills G."/>
            <person name="Bluhm B."/>
            <person name="Cannon C."/>
            <person name="Castanera R."/>
            <person name="Culley D."/>
            <person name="Daum C."/>
            <person name="Ezra D."/>
            <person name="Gonzalez J."/>
            <person name="Henrissat B."/>
            <person name="Kuo A."/>
            <person name="Liang C."/>
            <person name="Lipzen A."/>
            <person name="Lutzoni F."/>
            <person name="Magnuson J."/>
            <person name="Mondo S."/>
            <person name="Nolan M."/>
            <person name="Ohm R."/>
            <person name="Pangilinan J."/>
            <person name="Park H.-J."/>
            <person name="Ramirez L."/>
            <person name="Alfaro M."/>
            <person name="Sun H."/>
            <person name="Tritt A."/>
            <person name="Yoshinaga Y."/>
            <person name="Zwiers L.-H."/>
            <person name="Turgeon B."/>
            <person name="Goodwin S."/>
            <person name="Spatafora J."/>
            <person name="Crous P."/>
            <person name="Grigoriev I."/>
        </authorList>
    </citation>
    <scope>NUCLEOTIDE SEQUENCE</scope>
    <source>
        <strain evidence="2">CBS 183.55</strain>
    </source>
</reference>